<dbReference type="Proteomes" id="UP000320055">
    <property type="component" value="Unassembled WGS sequence"/>
</dbReference>
<reference evidence="1 2" key="1">
    <citation type="submission" date="2019-01" db="EMBL/GenBank/DDBJ databases">
        <authorList>
            <person name="Brito A."/>
        </authorList>
    </citation>
    <scope>NUCLEOTIDE SEQUENCE [LARGE SCALE GENOMIC DNA]</scope>
    <source>
        <strain evidence="1">1</strain>
    </source>
</reference>
<dbReference type="AlphaFoldDB" id="A0A563VVM6"/>
<organism evidence="1 2">
    <name type="scientific">Hyella patelloides LEGE 07179</name>
    <dbReference type="NCBI Taxonomy" id="945734"/>
    <lineage>
        <taxon>Bacteria</taxon>
        <taxon>Bacillati</taxon>
        <taxon>Cyanobacteriota</taxon>
        <taxon>Cyanophyceae</taxon>
        <taxon>Pleurocapsales</taxon>
        <taxon>Hyellaceae</taxon>
        <taxon>Hyella</taxon>
    </lineage>
</organism>
<dbReference type="EMBL" id="CAACVJ010000253">
    <property type="protein sequence ID" value="VEP15323.1"/>
    <property type="molecule type" value="Genomic_DNA"/>
</dbReference>
<dbReference type="OrthoDB" id="509043at2"/>
<accession>A0A563VVM6</accession>
<keyword evidence="2" id="KW-1185">Reference proteome</keyword>
<proteinExistence type="predicted"/>
<dbReference type="Gene3D" id="3.80.10.10">
    <property type="entry name" value="Ribonuclease Inhibitor"/>
    <property type="match status" value="1"/>
</dbReference>
<dbReference type="InterPro" id="IPR032675">
    <property type="entry name" value="LRR_dom_sf"/>
</dbReference>
<dbReference type="RefSeq" id="WP_144874087.1">
    <property type="nucleotide sequence ID" value="NZ_LR214063.1"/>
</dbReference>
<dbReference type="SUPFAM" id="SSF52047">
    <property type="entry name" value="RNI-like"/>
    <property type="match status" value="1"/>
</dbReference>
<name>A0A563VVM6_9CYAN</name>
<evidence type="ECO:0000313" key="1">
    <source>
        <dbReference type="EMBL" id="VEP15323.1"/>
    </source>
</evidence>
<protein>
    <submittedName>
        <fullName evidence="1">Uncharacterized protein</fullName>
    </submittedName>
</protein>
<gene>
    <name evidence="1" type="ORF">H1P_3260001</name>
</gene>
<sequence>MNEEKKPQEYDLVLGGNNPPPVDGLVLGGIEGVKRRLESSNLEIIKATLTDAIQYQDEGLNLVITALSNSQQEIRKHAVNILRENKTAKAERALLDYDPYSLFVRFSDWNLKDFNLDSYLDVPVNTAYRVDLKQFNDIISELKKLEPQGSKIEALYCPMWSDWYNYNQGKSISYKECIDLLLDAHQQLPNLKALFFADESDDRGEERWEYKRYKIWMNEVRHLLEAYPKLELLQLQCHGGLYFSHVQHNCLKNLIVEARSLGDYALKNIMFLDLPQLEYLELWLGEDRDYRMKQYSGRRNDIEFLNDLLMPLLFEDHFPNLKYLGLCSCEWADDLVDFLKDSPITGLKQKLSPNEP</sequence>
<evidence type="ECO:0000313" key="2">
    <source>
        <dbReference type="Proteomes" id="UP000320055"/>
    </source>
</evidence>